<evidence type="ECO:0000256" key="6">
    <source>
        <dbReference type="ARBA" id="ARBA00023136"/>
    </source>
</evidence>
<evidence type="ECO:0000256" key="5">
    <source>
        <dbReference type="ARBA" id="ARBA00022692"/>
    </source>
</evidence>
<dbReference type="InterPro" id="IPR051906">
    <property type="entry name" value="TolC-like"/>
</dbReference>
<dbReference type="Pfam" id="PF02321">
    <property type="entry name" value="OEP"/>
    <property type="match status" value="1"/>
</dbReference>
<gene>
    <name evidence="8" type="ORF">RR42_s2672</name>
</gene>
<dbReference type="AlphaFoldDB" id="A0A0C4YQG3"/>
<dbReference type="EMBL" id="CP010537">
    <property type="protein sequence ID" value="AJG24254.1"/>
    <property type="molecule type" value="Genomic_DNA"/>
</dbReference>
<dbReference type="GO" id="GO:0009279">
    <property type="term" value="C:cell outer membrane"/>
    <property type="evidence" value="ECO:0007669"/>
    <property type="project" value="UniProtKB-SubCell"/>
</dbReference>
<protein>
    <submittedName>
        <fullName evidence="8">Outer membrane protein assembly factor YaeT</fullName>
    </submittedName>
</protein>
<accession>A0A0C4YQG3</accession>
<keyword evidence="4" id="KW-1134">Transmembrane beta strand</keyword>
<proteinExistence type="inferred from homology"/>
<evidence type="ECO:0000256" key="2">
    <source>
        <dbReference type="ARBA" id="ARBA00007613"/>
    </source>
</evidence>
<keyword evidence="5" id="KW-0812">Transmembrane</keyword>
<keyword evidence="3" id="KW-0813">Transport</keyword>
<dbReference type="InterPro" id="IPR003423">
    <property type="entry name" value="OMP_efflux"/>
</dbReference>
<sequence length="521" mass="57834">MNQYKTQHPRKEENPLSNAISRLVQPGPKRLVSVLAATAMLGGCAIQPVATTLAERQAELPDQRQAMFQNQEALAGPVTLEEAMARALKYNLDGRLKLMEEAMAQRQLDLSRWDMLPRLTADAGYAWRSNELASSSRDVVTGQQSLVPSTSSERSHYNGDLNLSWNVLDFGVSYYTARQQADRVLVMSERRRKVVHLMMQQVRQAYWQAVGAQQLEAKVEPILKLTQAALDDSQRIEKERLQSPLETLNYQRQLLDILRQLEAVRDELAQAKPRLASIMNVPPGDDYTLAAPTGFSLPKLPVAADKMEETALVNRPELVEAGYNERIGLDETKKALAKLLPGVTFQLGANFDTDNFLVNNAWNNIGLRMSWNLLNLLNAGNIRAAADAQYEVAKQQRLALNMAVLTQVHVAYRGYIGYKRAFELSGKMNDVDQRILTHTQNATRSDATGKLAEIRAGASAVMSELRLYQAYGALQNASGQMMATLGLDPLPTAVGGYDLPTLRAAIAEHEKTLVEPPKQAQ</sequence>
<evidence type="ECO:0000313" key="8">
    <source>
        <dbReference type="EMBL" id="AJG24254.1"/>
    </source>
</evidence>
<dbReference type="PANTHER" id="PTHR30026:SF20">
    <property type="entry name" value="OUTER MEMBRANE PROTEIN TOLC"/>
    <property type="match status" value="1"/>
</dbReference>
<keyword evidence="7" id="KW-0998">Cell outer membrane</keyword>
<dbReference type="GO" id="GO:1990281">
    <property type="term" value="C:efflux pump complex"/>
    <property type="evidence" value="ECO:0007669"/>
    <property type="project" value="TreeGrafter"/>
</dbReference>
<dbReference type="Proteomes" id="UP000031843">
    <property type="component" value="Chromosome secondary"/>
</dbReference>
<comment type="subcellular location">
    <subcellularLocation>
        <location evidence="1">Cell outer membrane</location>
    </subcellularLocation>
</comment>
<evidence type="ECO:0000256" key="1">
    <source>
        <dbReference type="ARBA" id="ARBA00004442"/>
    </source>
</evidence>
<reference evidence="8 9" key="1">
    <citation type="journal article" date="2015" name="Genome Announc.">
        <title>Complete Genome Sequence of Cupriavidus basilensis 4G11, Isolated from the Oak Ridge Field Research Center Site.</title>
        <authorList>
            <person name="Ray J."/>
            <person name="Waters R.J."/>
            <person name="Skerker J.M."/>
            <person name="Kuehl J.V."/>
            <person name="Price M.N."/>
            <person name="Huang J."/>
            <person name="Chakraborty R."/>
            <person name="Arkin A.P."/>
            <person name="Deutschbauer A."/>
        </authorList>
    </citation>
    <scope>NUCLEOTIDE SEQUENCE [LARGE SCALE GENOMIC DNA]</scope>
    <source>
        <strain evidence="8">4G11</strain>
    </source>
</reference>
<dbReference type="KEGG" id="cbw:RR42_s2672"/>
<dbReference type="STRING" id="68895.RR42_s2672"/>
<dbReference type="Gene3D" id="1.20.1600.10">
    <property type="entry name" value="Outer membrane efflux proteins (OEP)"/>
    <property type="match status" value="1"/>
</dbReference>
<dbReference type="SUPFAM" id="SSF56954">
    <property type="entry name" value="Outer membrane efflux proteins (OEP)"/>
    <property type="match status" value="1"/>
</dbReference>
<keyword evidence="9" id="KW-1185">Reference proteome</keyword>
<comment type="similarity">
    <text evidence="2">Belongs to the outer membrane factor (OMF) (TC 1.B.17) family.</text>
</comment>
<organism evidence="8 9">
    <name type="scientific">Cupriavidus basilensis</name>
    <dbReference type="NCBI Taxonomy" id="68895"/>
    <lineage>
        <taxon>Bacteria</taxon>
        <taxon>Pseudomonadati</taxon>
        <taxon>Pseudomonadota</taxon>
        <taxon>Betaproteobacteria</taxon>
        <taxon>Burkholderiales</taxon>
        <taxon>Burkholderiaceae</taxon>
        <taxon>Cupriavidus</taxon>
    </lineage>
</organism>
<keyword evidence="6" id="KW-0472">Membrane</keyword>
<dbReference type="GO" id="GO:0015562">
    <property type="term" value="F:efflux transmembrane transporter activity"/>
    <property type="evidence" value="ECO:0007669"/>
    <property type="project" value="InterPro"/>
</dbReference>
<dbReference type="PANTHER" id="PTHR30026">
    <property type="entry name" value="OUTER MEMBRANE PROTEIN TOLC"/>
    <property type="match status" value="1"/>
</dbReference>
<name>A0A0C4YQG3_9BURK</name>
<evidence type="ECO:0000313" key="9">
    <source>
        <dbReference type="Proteomes" id="UP000031843"/>
    </source>
</evidence>
<evidence type="ECO:0000256" key="3">
    <source>
        <dbReference type="ARBA" id="ARBA00022448"/>
    </source>
</evidence>
<evidence type="ECO:0000256" key="7">
    <source>
        <dbReference type="ARBA" id="ARBA00023237"/>
    </source>
</evidence>
<dbReference type="GO" id="GO:0015288">
    <property type="term" value="F:porin activity"/>
    <property type="evidence" value="ECO:0007669"/>
    <property type="project" value="TreeGrafter"/>
</dbReference>
<evidence type="ECO:0000256" key="4">
    <source>
        <dbReference type="ARBA" id="ARBA00022452"/>
    </source>
</evidence>